<keyword evidence="1" id="KW-0472">Membrane</keyword>
<organism evidence="2 3">
    <name type="scientific">Paenimyroides aestuarii</name>
    <dbReference type="NCBI Taxonomy" id="2968490"/>
    <lineage>
        <taxon>Bacteria</taxon>
        <taxon>Pseudomonadati</taxon>
        <taxon>Bacteroidota</taxon>
        <taxon>Flavobacteriia</taxon>
        <taxon>Flavobacteriales</taxon>
        <taxon>Flavobacteriaceae</taxon>
        <taxon>Paenimyroides</taxon>
    </lineage>
</organism>
<dbReference type="Proteomes" id="UP001317001">
    <property type="component" value="Chromosome"/>
</dbReference>
<keyword evidence="1" id="KW-0812">Transmembrane</keyword>
<proteinExistence type="predicted"/>
<evidence type="ECO:0000313" key="3">
    <source>
        <dbReference type="Proteomes" id="UP001317001"/>
    </source>
</evidence>
<keyword evidence="1" id="KW-1133">Transmembrane helix</keyword>
<reference evidence="2 3" key="1">
    <citation type="submission" date="2022-08" db="EMBL/GenBank/DDBJ databases">
        <title>Myroides zhujiangensis sp. nov., a novel bacterium isolated from sediment in the Pearl River Estuary.</title>
        <authorList>
            <person name="Cui L."/>
        </authorList>
    </citation>
    <scope>NUCLEOTIDE SEQUENCE [LARGE SCALE GENOMIC DNA]</scope>
    <source>
        <strain evidence="2 3">SCSIO 72103</strain>
    </source>
</reference>
<name>A0ABY5NNY3_9FLAO</name>
<protein>
    <submittedName>
        <fullName evidence="2">Uncharacterized protein</fullName>
    </submittedName>
</protein>
<dbReference type="EMBL" id="CP102382">
    <property type="protein sequence ID" value="UUV20238.1"/>
    <property type="molecule type" value="Genomic_DNA"/>
</dbReference>
<keyword evidence="3" id="KW-1185">Reference proteome</keyword>
<evidence type="ECO:0000313" key="2">
    <source>
        <dbReference type="EMBL" id="UUV20238.1"/>
    </source>
</evidence>
<dbReference type="RefSeq" id="WP_257498143.1">
    <property type="nucleotide sequence ID" value="NZ_CP102382.1"/>
</dbReference>
<gene>
    <name evidence="2" type="ORF">NPX36_07625</name>
</gene>
<evidence type="ECO:0000256" key="1">
    <source>
        <dbReference type="SAM" id="Phobius"/>
    </source>
</evidence>
<sequence>MTDFYKKALKAYYETEKEKAHNTALINPTPAGLRDLFVYQMEKSTHASDRDTFEQFLGFSYEKNAVNKIKAEIDKFRPIVNFLKDKSDLTEIKRLNALAVLLNYPNRPFTKFSHLQKKIAEVKESENEEVIENPAASYNVVVPESPENDETETNVEEKTPETVNEPVVFDKIAVVSEEIPKKSRRNNHFKKIGIVGILSILILISVFMNIKNLTAKDCMVWKEEKYVAVDCKEVVNSFTATAVPKDDQLIKEFRKLKVDTKTLFFDKKGNPKIWYIKNPNGTLEFYNKPGLQPETGKTLKPVSRYIIQEYVLNENK</sequence>
<accession>A0ABY5NNY3</accession>
<feature type="transmembrane region" description="Helical" evidence="1">
    <location>
        <begin position="192"/>
        <end position="210"/>
    </location>
</feature>